<name>A0AC34QBE1_9BILA</name>
<accession>A0AC34QBE1</accession>
<protein>
    <submittedName>
        <fullName evidence="2">Uncharacterized protein</fullName>
    </submittedName>
</protein>
<sequence length="111" mass="13366">MPITRLSEWVLVSQRWTRMSQMSNYQVHDKVEPELVFVMIPGNPGNEGFYEHFGQKILEEMEENSIKLKMDFYTVSHLNHVELPQRMEKSSKLGKHGQFFAFFRFYLLFFR</sequence>
<evidence type="ECO:0000313" key="1">
    <source>
        <dbReference type="Proteomes" id="UP000887576"/>
    </source>
</evidence>
<evidence type="ECO:0000313" key="2">
    <source>
        <dbReference type="WBParaSite" id="JU765_v2.g14811.t1"/>
    </source>
</evidence>
<dbReference type="Proteomes" id="UP000887576">
    <property type="component" value="Unplaced"/>
</dbReference>
<proteinExistence type="predicted"/>
<dbReference type="WBParaSite" id="JU765_v2.g14811.t1">
    <property type="protein sequence ID" value="JU765_v2.g14811.t1"/>
    <property type="gene ID" value="JU765_v2.g14811"/>
</dbReference>
<organism evidence="1 2">
    <name type="scientific">Panagrolaimus sp. JU765</name>
    <dbReference type="NCBI Taxonomy" id="591449"/>
    <lineage>
        <taxon>Eukaryota</taxon>
        <taxon>Metazoa</taxon>
        <taxon>Ecdysozoa</taxon>
        <taxon>Nematoda</taxon>
        <taxon>Chromadorea</taxon>
        <taxon>Rhabditida</taxon>
        <taxon>Tylenchina</taxon>
        <taxon>Panagrolaimomorpha</taxon>
        <taxon>Panagrolaimoidea</taxon>
        <taxon>Panagrolaimidae</taxon>
        <taxon>Panagrolaimus</taxon>
    </lineage>
</organism>
<reference evidence="2" key="1">
    <citation type="submission" date="2022-11" db="UniProtKB">
        <authorList>
            <consortium name="WormBaseParasite"/>
        </authorList>
    </citation>
    <scope>IDENTIFICATION</scope>
</reference>